<keyword evidence="5" id="KW-1185">Reference proteome</keyword>
<dbReference type="GO" id="GO:0005886">
    <property type="term" value="C:plasma membrane"/>
    <property type="evidence" value="ECO:0007669"/>
    <property type="project" value="TreeGrafter"/>
</dbReference>
<feature type="domain" description="VASt" evidence="3">
    <location>
        <begin position="19"/>
        <end position="190"/>
    </location>
</feature>
<dbReference type="InterPro" id="IPR031968">
    <property type="entry name" value="VASt"/>
</dbReference>
<dbReference type="Pfam" id="PF16016">
    <property type="entry name" value="VASt"/>
    <property type="match status" value="1"/>
</dbReference>
<organism evidence="4 5">
    <name type="scientific">Caerostris extrusa</name>
    <name type="common">Bark spider</name>
    <name type="synonym">Caerostris bankana</name>
    <dbReference type="NCBI Taxonomy" id="172846"/>
    <lineage>
        <taxon>Eukaryota</taxon>
        <taxon>Metazoa</taxon>
        <taxon>Ecdysozoa</taxon>
        <taxon>Arthropoda</taxon>
        <taxon>Chelicerata</taxon>
        <taxon>Arachnida</taxon>
        <taxon>Araneae</taxon>
        <taxon>Araneomorphae</taxon>
        <taxon>Entelegynae</taxon>
        <taxon>Araneoidea</taxon>
        <taxon>Araneidae</taxon>
        <taxon>Caerostris</taxon>
    </lineage>
</organism>
<evidence type="ECO:0000313" key="5">
    <source>
        <dbReference type="Proteomes" id="UP001054945"/>
    </source>
</evidence>
<dbReference type="EMBL" id="BPLR01021194">
    <property type="protein sequence ID" value="GIX86996.1"/>
    <property type="molecule type" value="Genomic_DNA"/>
</dbReference>
<dbReference type="PROSITE" id="PS51778">
    <property type="entry name" value="VAST"/>
    <property type="match status" value="1"/>
</dbReference>
<keyword evidence="2" id="KW-0472">Membrane</keyword>
<proteinExistence type="predicted"/>
<name>A0AAV4NTN2_CAEEX</name>
<dbReference type="PANTHER" id="PTHR23319:SF4">
    <property type="entry name" value="GRAM DOMAIN CONTAINING 1B, ISOFORM E"/>
    <property type="match status" value="1"/>
</dbReference>
<dbReference type="GO" id="GO:0005789">
    <property type="term" value="C:endoplasmic reticulum membrane"/>
    <property type="evidence" value="ECO:0007669"/>
    <property type="project" value="TreeGrafter"/>
</dbReference>
<evidence type="ECO:0000256" key="1">
    <source>
        <dbReference type="ARBA" id="ARBA00004370"/>
    </source>
</evidence>
<dbReference type="GO" id="GO:0032366">
    <property type="term" value="P:intracellular sterol transport"/>
    <property type="evidence" value="ECO:0007669"/>
    <property type="project" value="TreeGrafter"/>
</dbReference>
<gene>
    <name evidence="4" type="ORF">CEXT_522831</name>
</gene>
<dbReference type="GO" id="GO:0140268">
    <property type="term" value="C:endoplasmic reticulum-plasma membrane contact site"/>
    <property type="evidence" value="ECO:0007669"/>
    <property type="project" value="TreeGrafter"/>
</dbReference>
<evidence type="ECO:0000259" key="3">
    <source>
        <dbReference type="PROSITE" id="PS51778"/>
    </source>
</evidence>
<sequence length="356" mass="40386">MSDNFILDVEFKCPCIDHEGKEVLNSVFPLPVDQVFSLIFTGSKFYYDLLESRKTYDIIVSPWQMCPEYDLKMRQVTYTLTLNHSMAKTAQTTETQRLLKHSKPSQVYTVDCDVVNTGIPYSDAFTVKSVYCLTRVSKKECRLRISGCVHYKKSVWGLVKSMIEKSAMQGLADFATDLASALHKEAEISSQQITSKKPRRRKRMKFDPIKCETLKDTPRILQRPPTVRNIGSSISGMDLASLGSTPDIVIRVILVTLPWNILTTLPVSPKEDYLHLLHKQDALHRAETARWRDALSEVIKLIHLIEKSLSELKSSIDTYSSTSILKAIALRMSQNSEDPPLTVVEEEQVLETRAEG</sequence>
<dbReference type="InterPro" id="IPR051482">
    <property type="entry name" value="Cholesterol_transport"/>
</dbReference>
<accession>A0AAV4NTN2</accession>
<comment type="subcellular location">
    <subcellularLocation>
        <location evidence="1">Membrane</location>
    </subcellularLocation>
</comment>
<dbReference type="PANTHER" id="PTHR23319">
    <property type="entry name" value="GRAM DOMAIN CONTAINING 1B, ISOFORM E"/>
    <property type="match status" value="1"/>
</dbReference>
<comment type="caution">
    <text evidence="4">The sequence shown here is derived from an EMBL/GenBank/DDBJ whole genome shotgun (WGS) entry which is preliminary data.</text>
</comment>
<reference evidence="4 5" key="1">
    <citation type="submission" date="2021-06" db="EMBL/GenBank/DDBJ databases">
        <title>Caerostris extrusa draft genome.</title>
        <authorList>
            <person name="Kono N."/>
            <person name="Arakawa K."/>
        </authorList>
    </citation>
    <scope>NUCLEOTIDE SEQUENCE [LARGE SCALE GENOMIC DNA]</scope>
</reference>
<dbReference type="GO" id="GO:0120015">
    <property type="term" value="F:sterol transfer activity"/>
    <property type="evidence" value="ECO:0007669"/>
    <property type="project" value="TreeGrafter"/>
</dbReference>
<dbReference type="AlphaFoldDB" id="A0AAV4NTN2"/>
<protein>
    <recommendedName>
        <fullName evidence="3">VASt domain-containing protein</fullName>
    </recommendedName>
</protein>
<evidence type="ECO:0000313" key="4">
    <source>
        <dbReference type="EMBL" id="GIX86996.1"/>
    </source>
</evidence>
<dbReference type="GO" id="GO:0032934">
    <property type="term" value="F:sterol binding"/>
    <property type="evidence" value="ECO:0007669"/>
    <property type="project" value="TreeGrafter"/>
</dbReference>
<dbReference type="Proteomes" id="UP001054945">
    <property type="component" value="Unassembled WGS sequence"/>
</dbReference>
<evidence type="ECO:0000256" key="2">
    <source>
        <dbReference type="ARBA" id="ARBA00023136"/>
    </source>
</evidence>